<dbReference type="AlphaFoldDB" id="A0A8B6GAZ4"/>
<dbReference type="Gene3D" id="3.30.160.60">
    <property type="entry name" value="Classic Zinc Finger"/>
    <property type="match status" value="1"/>
</dbReference>
<dbReference type="InterPro" id="IPR011042">
    <property type="entry name" value="6-blade_b-propeller_TolB-like"/>
</dbReference>
<dbReference type="Proteomes" id="UP000596742">
    <property type="component" value="Unassembled WGS sequence"/>
</dbReference>
<keyword evidence="1" id="KW-0863">Zinc-finger</keyword>
<reference evidence="4" key="1">
    <citation type="submission" date="2018-11" db="EMBL/GenBank/DDBJ databases">
        <authorList>
            <person name="Alioto T."/>
            <person name="Alioto T."/>
        </authorList>
    </citation>
    <scope>NUCLEOTIDE SEQUENCE</scope>
</reference>
<dbReference type="GO" id="GO:0008270">
    <property type="term" value="F:zinc ion binding"/>
    <property type="evidence" value="ECO:0007669"/>
    <property type="project" value="UniProtKB-KW"/>
</dbReference>
<sequence length="561" mass="64105">MAFSQSIGKAQTPAVCQFCEESTEIKWKCINCELFLCQLCCSKIHSKSKASMEHEIINLQDVETDNFATSMRKVDLDNMECTKHIKQKCFFYCNKCSEPACSECVVETHKLHDFKAIGEVYKDIISEMKKLNDTFESNIQIFRNKKDKLQKMLSDGDTNFQETKEIILQTEKELKERISKHAKDFVQKLEARWKSSENMIKTELSTMKKNEDELETRKNNLNQALQSHQAADIFSTSKILDKPLPKYSTRKINHNKAKFIPRYNQGIIGSWMFGELCTIPKMELIDTYPTNVEDLTNILLSIDNSSAIIGSYKSKKLQKIKIENHNIKVEKEFQIAVIDMTLTNNEGILVSSGESDLKQYTKEGQLMTFKSFSPLKTLGVHFTKHDQIIVGLTESFPVVTSSSKDSIRRLVIMNQAGDIHHTIEYDSDNTRMLTYPYKISSGNNILVVVDIINKKWEGKIVKVDYGGHLYWTYNGCQSIISKPFCPRDVAITSSDMIIVTDDGSHAIHVISSYGENIMCKDLKSLGIELPWSLSIDKNEVLWIGCRKLGTDKSKILRVKLI</sequence>
<comment type="caution">
    <text evidence="4">The sequence shown here is derived from an EMBL/GenBank/DDBJ whole genome shotgun (WGS) entry which is preliminary data.</text>
</comment>
<dbReference type="SUPFAM" id="SSF63829">
    <property type="entry name" value="Calcium-dependent phosphotriesterase"/>
    <property type="match status" value="1"/>
</dbReference>
<evidence type="ECO:0000256" key="1">
    <source>
        <dbReference type="PROSITE-ProRule" id="PRU00024"/>
    </source>
</evidence>
<gene>
    <name evidence="4" type="ORF">MGAL_10B081366</name>
</gene>
<evidence type="ECO:0000313" key="4">
    <source>
        <dbReference type="EMBL" id="VDI61508.1"/>
    </source>
</evidence>
<dbReference type="CDD" id="cd19757">
    <property type="entry name" value="Bbox1"/>
    <property type="match status" value="1"/>
</dbReference>
<dbReference type="InterPro" id="IPR000315">
    <property type="entry name" value="Znf_B-box"/>
</dbReference>
<proteinExistence type="predicted"/>
<dbReference type="SMART" id="SM00336">
    <property type="entry name" value="BBOX"/>
    <property type="match status" value="2"/>
</dbReference>
<name>A0A8B6GAZ4_MYTGA</name>
<keyword evidence="1" id="KW-0862">Zinc</keyword>
<protein>
    <recommendedName>
        <fullName evidence="3">B box-type domain-containing protein</fullName>
    </recommendedName>
</protein>
<dbReference type="Pfam" id="PF00643">
    <property type="entry name" value="zf-B_box"/>
    <property type="match status" value="1"/>
</dbReference>
<keyword evidence="5" id="KW-1185">Reference proteome</keyword>
<dbReference type="Gene3D" id="4.10.830.40">
    <property type="match status" value="1"/>
</dbReference>
<dbReference type="SUPFAM" id="SSF57845">
    <property type="entry name" value="B-box zinc-binding domain"/>
    <property type="match status" value="1"/>
</dbReference>
<dbReference type="PROSITE" id="PS50119">
    <property type="entry name" value="ZF_BBOX"/>
    <property type="match status" value="2"/>
</dbReference>
<dbReference type="EMBL" id="UYJE01008152">
    <property type="protein sequence ID" value="VDI61508.1"/>
    <property type="molecule type" value="Genomic_DNA"/>
</dbReference>
<evidence type="ECO:0000313" key="5">
    <source>
        <dbReference type="Proteomes" id="UP000596742"/>
    </source>
</evidence>
<feature type="coiled-coil region" evidence="2">
    <location>
        <begin position="204"/>
        <end position="231"/>
    </location>
</feature>
<keyword evidence="1" id="KW-0479">Metal-binding</keyword>
<feature type="domain" description="B box-type" evidence="3">
    <location>
        <begin position="11"/>
        <end position="59"/>
    </location>
</feature>
<evidence type="ECO:0000259" key="3">
    <source>
        <dbReference type="PROSITE" id="PS50119"/>
    </source>
</evidence>
<dbReference type="PANTHER" id="PTHR25462:SF296">
    <property type="entry name" value="MEIOTIC P26, ISOFORM F"/>
    <property type="match status" value="1"/>
</dbReference>
<feature type="domain" description="B box-type" evidence="3">
    <location>
        <begin position="76"/>
        <end position="117"/>
    </location>
</feature>
<organism evidence="4 5">
    <name type="scientific">Mytilus galloprovincialis</name>
    <name type="common">Mediterranean mussel</name>
    <dbReference type="NCBI Taxonomy" id="29158"/>
    <lineage>
        <taxon>Eukaryota</taxon>
        <taxon>Metazoa</taxon>
        <taxon>Spiralia</taxon>
        <taxon>Lophotrochozoa</taxon>
        <taxon>Mollusca</taxon>
        <taxon>Bivalvia</taxon>
        <taxon>Autobranchia</taxon>
        <taxon>Pteriomorphia</taxon>
        <taxon>Mytilida</taxon>
        <taxon>Mytiloidea</taxon>
        <taxon>Mytilidae</taxon>
        <taxon>Mytilinae</taxon>
        <taxon>Mytilus</taxon>
    </lineage>
</organism>
<dbReference type="OrthoDB" id="5800423at2759"/>
<dbReference type="PANTHER" id="PTHR25462">
    <property type="entry name" value="BONUS, ISOFORM C-RELATED"/>
    <property type="match status" value="1"/>
</dbReference>
<dbReference type="InterPro" id="IPR047153">
    <property type="entry name" value="TRIM45/56/19-like"/>
</dbReference>
<keyword evidence="2" id="KW-0175">Coiled coil</keyword>
<dbReference type="Gene3D" id="2.120.10.30">
    <property type="entry name" value="TolB, C-terminal domain"/>
    <property type="match status" value="1"/>
</dbReference>
<accession>A0A8B6GAZ4</accession>
<evidence type="ECO:0000256" key="2">
    <source>
        <dbReference type="SAM" id="Coils"/>
    </source>
</evidence>